<dbReference type="AlphaFoldDB" id="A0A2N3X144"/>
<dbReference type="GO" id="GO:0003723">
    <property type="term" value="F:RNA binding"/>
    <property type="evidence" value="ECO:0007669"/>
    <property type="project" value="InterPro"/>
</dbReference>
<dbReference type="PROSITE" id="PS50921">
    <property type="entry name" value="ANTAR"/>
    <property type="match status" value="1"/>
</dbReference>
<keyword evidence="3" id="KW-0805">Transcription regulation</keyword>
<dbReference type="Gene3D" id="3.30.450.40">
    <property type="match status" value="1"/>
</dbReference>
<organism evidence="6 7">
    <name type="scientific">Amycolatopsis echigonensis</name>
    <dbReference type="NCBI Taxonomy" id="2576905"/>
    <lineage>
        <taxon>Bacteria</taxon>
        <taxon>Bacillati</taxon>
        <taxon>Actinomycetota</taxon>
        <taxon>Actinomycetes</taxon>
        <taxon>Pseudonocardiales</taxon>
        <taxon>Pseudonocardiaceae</taxon>
        <taxon>Amycolatopsis</taxon>
    </lineage>
</organism>
<evidence type="ECO:0000256" key="4">
    <source>
        <dbReference type="ARBA" id="ARBA00023163"/>
    </source>
</evidence>
<comment type="caution">
    <text evidence="6">The sequence shown here is derived from an EMBL/GenBank/DDBJ whole genome shotgun (WGS) entry which is preliminary data.</text>
</comment>
<evidence type="ECO:0000256" key="2">
    <source>
        <dbReference type="ARBA" id="ARBA00022777"/>
    </source>
</evidence>
<dbReference type="InterPro" id="IPR012074">
    <property type="entry name" value="GAF_ANTAR"/>
</dbReference>
<protein>
    <submittedName>
        <fullName evidence="6">ANTAR domain-containing protein</fullName>
    </submittedName>
</protein>
<dbReference type="EMBL" id="PJMY01000002">
    <property type="protein sequence ID" value="PKV99830.1"/>
    <property type="molecule type" value="Genomic_DNA"/>
</dbReference>
<keyword evidence="1" id="KW-0808">Transferase</keyword>
<evidence type="ECO:0000313" key="6">
    <source>
        <dbReference type="EMBL" id="PKV99830.1"/>
    </source>
</evidence>
<feature type="domain" description="ANTAR" evidence="5">
    <location>
        <begin position="187"/>
        <end position="248"/>
    </location>
</feature>
<evidence type="ECO:0000313" key="7">
    <source>
        <dbReference type="Proteomes" id="UP000233750"/>
    </source>
</evidence>
<dbReference type="SUPFAM" id="SSF55781">
    <property type="entry name" value="GAF domain-like"/>
    <property type="match status" value="1"/>
</dbReference>
<evidence type="ECO:0000256" key="3">
    <source>
        <dbReference type="ARBA" id="ARBA00023015"/>
    </source>
</evidence>
<accession>A0A2N3X144</accession>
<dbReference type="InterPro" id="IPR005561">
    <property type="entry name" value="ANTAR"/>
</dbReference>
<gene>
    <name evidence="6" type="ORF">ATK30_0819</name>
</gene>
<sequence length="275" mass="29349">MTVAVAATKGFVRMTGETELLTIAQELAEVSRLVEDDDVTGALGRFAERVLRTVPGCAAVTVTVTGARAEQADVVAACATPGAAVPAQDLLTGDGPLVGALRYREPRRVDDTRTDQRWPRFSAHLAEQGYRSVLVLPVPTRHRGGSGGSAVLTVFSDEPHRFDETVHDVALLLTVHAGVVFDNAQLFHDSRRLVDQLKVALETRQTIGQAQGLLMRHFGCDANGGFHLLKGASQNTNTKLRDVAETLVAAHEQDTFASALAKFRLDATTAGAATS</sequence>
<reference evidence="6 7" key="1">
    <citation type="submission" date="2017-12" db="EMBL/GenBank/DDBJ databases">
        <title>Sequencing the genomes of 1000 Actinobacteria strains.</title>
        <authorList>
            <person name="Klenk H.-P."/>
        </authorList>
    </citation>
    <scope>NUCLEOTIDE SEQUENCE [LARGE SCALE GENOMIC DNA]</scope>
    <source>
        <strain evidence="6 7">DSM 45165</strain>
    </source>
</reference>
<dbReference type="Pfam" id="PF03861">
    <property type="entry name" value="ANTAR"/>
    <property type="match status" value="1"/>
</dbReference>
<name>A0A2N3X144_9PSEU</name>
<dbReference type="InterPro" id="IPR029016">
    <property type="entry name" value="GAF-like_dom_sf"/>
</dbReference>
<dbReference type="InterPro" id="IPR003018">
    <property type="entry name" value="GAF"/>
</dbReference>
<dbReference type="PIRSF" id="PIRSF036625">
    <property type="entry name" value="GAF_ANTAR"/>
    <property type="match status" value="1"/>
</dbReference>
<evidence type="ECO:0000256" key="1">
    <source>
        <dbReference type="ARBA" id="ARBA00022679"/>
    </source>
</evidence>
<dbReference type="Pfam" id="PF13185">
    <property type="entry name" value="GAF_2"/>
    <property type="match status" value="1"/>
</dbReference>
<dbReference type="SMART" id="SM01012">
    <property type="entry name" value="ANTAR"/>
    <property type="match status" value="1"/>
</dbReference>
<dbReference type="Gene3D" id="1.10.10.10">
    <property type="entry name" value="Winged helix-like DNA-binding domain superfamily/Winged helix DNA-binding domain"/>
    <property type="match status" value="1"/>
</dbReference>
<dbReference type="InterPro" id="IPR011006">
    <property type="entry name" value="CheY-like_superfamily"/>
</dbReference>
<dbReference type="Proteomes" id="UP000233750">
    <property type="component" value="Unassembled WGS sequence"/>
</dbReference>
<proteinExistence type="predicted"/>
<keyword evidence="4" id="KW-0804">Transcription</keyword>
<keyword evidence="7" id="KW-1185">Reference proteome</keyword>
<keyword evidence="2" id="KW-0418">Kinase</keyword>
<evidence type="ECO:0000259" key="5">
    <source>
        <dbReference type="PROSITE" id="PS50921"/>
    </source>
</evidence>
<dbReference type="InterPro" id="IPR036388">
    <property type="entry name" value="WH-like_DNA-bd_sf"/>
</dbReference>
<dbReference type="SUPFAM" id="SSF52172">
    <property type="entry name" value="CheY-like"/>
    <property type="match status" value="1"/>
</dbReference>